<feature type="domain" description="K Homology" evidence="7">
    <location>
        <begin position="864"/>
        <end position="947"/>
    </location>
</feature>
<feature type="domain" description="K Homology" evidence="7">
    <location>
        <begin position="718"/>
        <end position="787"/>
    </location>
</feature>
<dbReference type="Pfam" id="PF24668">
    <property type="entry name" value="KH_Vigilin"/>
    <property type="match status" value="1"/>
</dbReference>
<dbReference type="CDD" id="cd22413">
    <property type="entry name" value="KH-I_Vigilin_rpt10"/>
    <property type="match status" value="1"/>
</dbReference>
<dbReference type="CDD" id="cd22410">
    <property type="entry name" value="KH-I_Vigilin_rpt7"/>
    <property type="match status" value="1"/>
</dbReference>
<dbReference type="CDD" id="cd22417">
    <property type="entry name" value="KH-I_Vigilin_rpt14"/>
    <property type="match status" value="1"/>
</dbReference>
<dbReference type="Gene3D" id="3.30.1370.10">
    <property type="entry name" value="K Homology domain, type 1"/>
    <property type="match status" value="15"/>
</dbReference>
<dbReference type="InterPro" id="IPR004087">
    <property type="entry name" value="KH_dom"/>
</dbReference>
<dbReference type="InterPro" id="IPR036612">
    <property type="entry name" value="KH_dom_type_1_sf"/>
</dbReference>
<feature type="domain" description="K Homology" evidence="7">
    <location>
        <begin position="1062"/>
        <end position="1130"/>
    </location>
</feature>
<dbReference type="PANTHER" id="PTHR10627:SF31">
    <property type="entry name" value="DODECA-SATELLITE-BINDING PROTEIN 1, ISOFORM A"/>
    <property type="match status" value="1"/>
</dbReference>
<keyword evidence="3" id="KW-0677">Repeat</keyword>
<sequence>MASNTNGDGATSSKVDLQAFEPEFPTYDNAFPKLPPNDARSEQPIAPSIAPGGAWQPKFLTRQSKCTQVFTVPLEERKFKEMNERQFGEESEQMKICKEIMQKTGVSIELSLARDQSMTVVINGRQDAVMKARREVVNRLQTQASTVLNIPREYHRFILGKSGKKLQEIELATATKIFLPRADDKSNPNEIKIVGSKEGIDKARHEIEAIHEEQAKLAFERLPIPKVYHPFVCGPNKENVNRLMEETGAKISVSPHKDEIVVSGEKDGVLKCKQNMMAIYEEKKRKCQTVSVEVKKSQHKYVVGPRHAHIQEILATTGVSVEVPDLNSPSETITLRGEQEKLGQALTEVYSKANSVVFSDVVAPAWLHRFIIGRKGSNIKEITENFPSVHIEFTEGQDKITIEGPPDEVTKVVEKLNAFVKDLVKRMDFAEIQVDQKFHKHIIGKSGANISKIKQETGVSIRIPSDGDNSNIIRIEGDPQGVKIAKEQLLEMANRMENEKTRDIIIEHRFHRQIIGAKGESIREIRDKFNQVQITFPDQGKKSDVVTLRGPKNDVDKAFKHLQTLVKDLVENNYQAQVHIFKDFHKNIIGKGGNTIKKIREETDTKIDLPSEISESDVITITGKKANVEKAQAKIEAIQKEMGNIKEIIIDIPNKLHNSLIGTKGRFIRSIMEDCGGVMIRFPQEGTKSDKVVIRGPSADVENAKQQLLELANERKDSSYTVEVKAKPQYHKFLIGRGGATIRKVRENTGVRIIFPGQNDPDQETISIIGKEENVQKAKEELEKLIKSLDNIVEGEVHVDPKHHRNFVARRGEVLRQIAEDYGGVIVSFPRSGVNSDRVVIKGAKECVEAAKKKILEIVEDLESQVTVECVIAQADHRTVMGSGGANVREITRQYDVGIKFPDKPALPNGSESYFIAQLRFKVSYNCTQREYCKAAELQDYVDKQRAPSKSASEPAPPREPTLGFVVKDAPWDRAPDTASQEEFPSFGAVVAPRGKSWGPMKKPLHSNNLSKDIILASLKQIILWLYRKCESNGQLKRESVLSIQCLCSGRPNINSCFKDLVPVIEEVNVPYELHKFIIGQRGRDVRKLMQDFDVNISIPAAEEHSDVVKVRGPPANVSKARAAILERVNQLEQEREDRELKSFKLTVEVDEKYHPKIIGRKGNIISVIRKNHDVNIQFPEKGSENPSLITITGYQQNAEAAREEILKIVKDYEDMYVEEVPIDARVHPRIIGTRGRGINKLMEDFEVEIRFPRPNDADPNLVTITGAEDNVLDCKDYLLNMEEEYVSLL</sequence>
<dbReference type="CDD" id="cd22416">
    <property type="entry name" value="KH-I_Vigilin_rpt13"/>
    <property type="match status" value="1"/>
</dbReference>
<feature type="domain" description="K Homology" evidence="7">
    <location>
        <begin position="142"/>
        <end position="212"/>
    </location>
</feature>
<name>A0A2C9K7Y9_BIOGL</name>
<dbReference type="PANTHER" id="PTHR10627">
    <property type="entry name" value="SCP160"/>
    <property type="match status" value="1"/>
</dbReference>
<evidence type="ECO:0000256" key="5">
    <source>
        <dbReference type="PROSITE-ProRule" id="PRU00117"/>
    </source>
</evidence>
<dbReference type="GO" id="GO:0003729">
    <property type="term" value="F:mRNA binding"/>
    <property type="evidence" value="ECO:0007669"/>
    <property type="project" value="TreeGrafter"/>
</dbReference>
<dbReference type="EnsemblMetazoa" id="BGLB016397-RA">
    <property type="protein sequence ID" value="BGLB016397-PA"/>
    <property type="gene ID" value="BGLB016397"/>
</dbReference>
<feature type="domain" description="K Homology" evidence="7">
    <location>
        <begin position="644"/>
        <end position="713"/>
    </location>
</feature>
<feature type="domain" description="K Homology" evidence="7">
    <location>
        <begin position="498"/>
        <end position="567"/>
    </location>
</feature>
<dbReference type="CDD" id="cd22406">
    <property type="entry name" value="KH-I_Vigilin_rpt2"/>
    <property type="match status" value="1"/>
</dbReference>
<dbReference type="CDD" id="cd22411">
    <property type="entry name" value="KH-I_Vigilin_rpt8"/>
    <property type="match status" value="1"/>
</dbReference>
<dbReference type="FunFam" id="3.30.1370.10:FF:000018">
    <property type="entry name" value="vigilin isoform X1"/>
    <property type="match status" value="3"/>
</dbReference>
<keyword evidence="6" id="KW-0175">Coiled coil</keyword>
<feature type="domain" description="K Homology" evidence="7">
    <location>
        <begin position="216"/>
        <end position="281"/>
    </location>
</feature>
<dbReference type="CDD" id="cd22412">
    <property type="entry name" value="KH-I_Vigilin_rpt9"/>
    <property type="match status" value="1"/>
</dbReference>
<dbReference type="VEuPathDB" id="VectorBase:BGLB016397"/>
<dbReference type="CDD" id="cd22405">
    <property type="entry name" value="KH-I_Vigilin_rpt1"/>
    <property type="match status" value="1"/>
</dbReference>
<feature type="domain" description="K Homology" evidence="7">
    <location>
        <begin position="426"/>
        <end position="494"/>
    </location>
</feature>
<feature type="domain" description="K Homology" evidence="7">
    <location>
        <begin position="64"/>
        <end position="141"/>
    </location>
</feature>
<feature type="domain" description="K Homology" evidence="7">
    <location>
        <begin position="791"/>
        <end position="860"/>
    </location>
</feature>
<proteinExistence type="predicted"/>
<protein>
    <recommendedName>
        <fullName evidence="7">K Homology domain-containing protein</fullName>
    </recommendedName>
</protein>
<dbReference type="InterPro" id="IPR057778">
    <property type="entry name" value="KH_Vigilin_N"/>
</dbReference>
<dbReference type="PROSITE" id="PS50084">
    <property type="entry name" value="KH_TYPE_1"/>
    <property type="match status" value="14"/>
</dbReference>
<feature type="domain" description="K Homology" evidence="7">
    <location>
        <begin position="1142"/>
        <end position="1211"/>
    </location>
</feature>
<dbReference type="Pfam" id="PF00013">
    <property type="entry name" value="KH_1"/>
    <property type="match status" value="13"/>
</dbReference>
<dbReference type="OrthoDB" id="10027144at2759"/>
<accession>A0A2C9K7Y9</accession>
<feature type="coiled-coil region" evidence="6">
    <location>
        <begin position="621"/>
        <end position="648"/>
    </location>
</feature>
<comment type="subcellular location">
    <subcellularLocation>
        <location evidence="1">Cytoplasm</location>
    </subcellularLocation>
</comment>
<feature type="domain" description="K Homology" evidence="7">
    <location>
        <begin position="572"/>
        <end position="640"/>
    </location>
</feature>
<evidence type="ECO:0000256" key="3">
    <source>
        <dbReference type="ARBA" id="ARBA00022737"/>
    </source>
</evidence>
<dbReference type="SMART" id="SM00322">
    <property type="entry name" value="KH"/>
    <property type="match status" value="15"/>
</dbReference>
<evidence type="ECO:0000256" key="1">
    <source>
        <dbReference type="ARBA" id="ARBA00004496"/>
    </source>
</evidence>
<evidence type="ECO:0000256" key="4">
    <source>
        <dbReference type="ARBA" id="ARBA00022884"/>
    </source>
</evidence>
<dbReference type="SUPFAM" id="SSF54791">
    <property type="entry name" value="Eukaryotic type KH-domain (KH-domain type I)"/>
    <property type="match status" value="13"/>
</dbReference>
<evidence type="ECO:0000259" key="7">
    <source>
        <dbReference type="SMART" id="SM00322"/>
    </source>
</evidence>
<dbReference type="CDD" id="cd22409">
    <property type="entry name" value="KH-I_Vigilin_rpt5"/>
    <property type="match status" value="1"/>
</dbReference>
<evidence type="ECO:0000256" key="2">
    <source>
        <dbReference type="ARBA" id="ARBA00022490"/>
    </source>
</evidence>
<keyword evidence="2" id="KW-0963">Cytoplasm</keyword>
<evidence type="ECO:0000313" key="9">
    <source>
        <dbReference type="Proteomes" id="UP000076420"/>
    </source>
</evidence>
<organism evidence="8 9">
    <name type="scientific">Biomphalaria glabrata</name>
    <name type="common">Bloodfluke planorb</name>
    <name type="synonym">Freshwater snail</name>
    <dbReference type="NCBI Taxonomy" id="6526"/>
    <lineage>
        <taxon>Eukaryota</taxon>
        <taxon>Metazoa</taxon>
        <taxon>Spiralia</taxon>
        <taxon>Lophotrochozoa</taxon>
        <taxon>Mollusca</taxon>
        <taxon>Gastropoda</taxon>
        <taxon>Heterobranchia</taxon>
        <taxon>Euthyneura</taxon>
        <taxon>Panpulmonata</taxon>
        <taxon>Hygrophila</taxon>
        <taxon>Lymnaeoidea</taxon>
        <taxon>Planorbidae</taxon>
        <taxon>Biomphalaria</taxon>
    </lineage>
</organism>
<dbReference type="InterPro" id="IPR004088">
    <property type="entry name" value="KH_dom_type_1"/>
</dbReference>
<dbReference type="CDD" id="cd22408">
    <property type="entry name" value="KH-I_Vigilin_rpt4"/>
    <property type="match status" value="1"/>
</dbReference>
<keyword evidence="4 5" id="KW-0694">RNA-binding</keyword>
<evidence type="ECO:0000256" key="6">
    <source>
        <dbReference type="SAM" id="Coils"/>
    </source>
</evidence>
<reference evidence="8" key="1">
    <citation type="submission" date="2020-05" db="UniProtKB">
        <authorList>
            <consortium name="EnsemblMetazoa"/>
        </authorList>
    </citation>
    <scope>IDENTIFICATION</scope>
    <source>
        <strain evidence="8">BB02</strain>
    </source>
</reference>
<feature type="coiled-coil region" evidence="6">
    <location>
        <begin position="768"/>
        <end position="795"/>
    </location>
</feature>
<gene>
    <name evidence="8" type="primary">106080309</name>
</gene>
<dbReference type="CDD" id="cd22407">
    <property type="entry name" value="KH-I_Vigilin_rpt3"/>
    <property type="match status" value="1"/>
</dbReference>
<feature type="domain" description="K Homology" evidence="7">
    <location>
        <begin position="1215"/>
        <end position="1284"/>
    </location>
</feature>
<dbReference type="CDD" id="cd22418">
    <property type="entry name" value="KH-I_Vigilin_rpt15"/>
    <property type="match status" value="1"/>
</dbReference>
<dbReference type="STRING" id="6526.A0A2C9K7Y9"/>
<dbReference type="CDD" id="cd22414">
    <property type="entry name" value="KH-I_Vigilin_rpt11"/>
    <property type="match status" value="1"/>
</dbReference>
<dbReference type="FunFam" id="3.30.1370.10:FF:000039">
    <property type="entry name" value="vigilin isoform X1"/>
    <property type="match status" value="1"/>
</dbReference>
<dbReference type="CDD" id="cd02394">
    <property type="entry name" value="KH-I_Vigilin_rpt6"/>
    <property type="match status" value="1"/>
</dbReference>
<dbReference type="VEuPathDB" id="VectorBase:BGLAX_048029"/>
<dbReference type="KEGG" id="bgt:106080309"/>
<evidence type="ECO:0000313" key="8">
    <source>
        <dbReference type="EnsemblMetazoa" id="BGLB016397-PA"/>
    </source>
</evidence>
<feature type="domain" description="K Homology" evidence="7">
    <location>
        <begin position="355"/>
        <end position="421"/>
    </location>
</feature>
<feature type="domain" description="K Homology" evidence="7">
    <location>
        <begin position="286"/>
        <end position="354"/>
    </location>
</feature>
<dbReference type="Proteomes" id="UP000076420">
    <property type="component" value="Unassembled WGS sequence"/>
</dbReference>